<feature type="region of interest" description="Disordered" evidence="1">
    <location>
        <begin position="382"/>
        <end position="439"/>
    </location>
</feature>
<organism evidence="4 5">
    <name type="scientific">Baekduia soli</name>
    <dbReference type="NCBI Taxonomy" id="496014"/>
    <lineage>
        <taxon>Bacteria</taxon>
        <taxon>Bacillati</taxon>
        <taxon>Actinomycetota</taxon>
        <taxon>Thermoleophilia</taxon>
        <taxon>Solirubrobacterales</taxon>
        <taxon>Baekduiaceae</taxon>
        <taxon>Baekduia</taxon>
    </lineage>
</organism>
<evidence type="ECO:0000313" key="4">
    <source>
        <dbReference type="EMBL" id="QEC46641.1"/>
    </source>
</evidence>
<dbReference type="InterPro" id="IPR013486">
    <property type="entry name" value="SpoIID/LytB"/>
</dbReference>
<dbReference type="Proteomes" id="UP000321805">
    <property type="component" value="Chromosome"/>
</dbReference>
<sequence length="494" mass="52000">MRRIVTTSVAALLAGLACAPGAHAASRLVVQGHGFGHGIGMSQYGALGYAEHGFSYTDILSHYYEQTSVVPLASEPDVRVLLQTARRATITGAVAGPDGPLDPAKTYVATSSAGQVALATGGKRVGVYAAPLRLSAPAGGAVQLRGMAANGLRDGRYRGALEIRPAGGSVQAINAVDLEDYVRGVVSAESPANWLAEQLKAQAVVARSYAVTTNVGSTTDGIDQYADTRSQMYKGVAAEFPSTDAAVAATAGQVVAQDGKPVVTYFFSTSGGHTENVEFSFLGALPRTWLRGVDDPFDSVSPRHTWTPFTFSGTQVRQRLHGLVRGSFRGIKVLERGTSPRIVRAEVVGSNGVTEVTGPQLRQRFGLYDTWATFTYISSKVKKPATPKAPKDPKAPAVPGAPIDNGAATAGTPVDTTGGQAASIARRRPSELTGSIDRARRGRRVRIERRDGATWRTVATTRVRTGGRYRAPLPGPGEYRVAFGDIAGPSVNVR</sequence>
<proteinExistence type="predicted"/>
<dbReference type="KEGG" id="bsol:FSW04_02955"/>
<evidence type="ECO:0000256" key="2">
    <source>
        <dbReference type="SAM" id="SignalP"/>
    </source>
</evidence>
<feature type="chain" id="PRO_5023091378" evidence="2">
    <location>
        <begin position="25"/>
        <end position="494"/>
    </location>
</feature>
<name>A0A5B8U0X3_9ACTN</name>
<gene>
    <name evidence="4" type="ORF">FSW04_02955</name>
</gene>
<accession>A0A5B8U0X3</accession>
<dbReference type="PROSITE" id="PS51257">
    <property type="entry name" value="PROKAR_LIPOPROTEIN"/>
    <property type="match status" value="1"/>
</dbReference>
<evidence type="ECO:0000256" key="1">
    <source>
        <dbReference type="SAM" id="MobiDB-lite"/>
    </source>
</evidence>
<feature type="signal peptide" evidence="2">
    <location>
        <begin position="1"/>
        <end position="24"/>
    </location>
</feature>
<dbReference type="AlphaFoldDB" id="A0A5B8U0X3"/>
<dbReference type="PANTHER" id="PTHR30032:SF4">
    <property type="entry name" value="AMIDASE ENHANCER"/>
    <property type="match status" value="1"/>
</dbReference>
<dbReference type="RefSeq" id="WP_146916085.1">
    <property type="nucleotide sequence ID" value="NZ_CP042430.1"/>
</dbReference>
<dbReference type="NCBIfam" id="TIGR02669">
    <property type="entry name" value="SpoIID_LytB"/>
    <property type="match status" value="1"/>
</dbReference>
<keyword evidence="5" id="KW-1185">Reference proteome</keyword>
<evidence type="ECO:0000313" key="5">
    <source>
        <dbReference type="Proteomes" id="UP000321805"/>
    </source>
</evidence>
<dbReference type="GO" id="GO:0030288">
    <property type="term" value="C:outer membrane-bounded periplasmic space"/>
    <property type="evidence" value="ECO:0007669"/>
    <property type="project" value="TreeGrafter"/>
</dbReference>
<evidence type="ECO:0000259" key="3">
    <source>
        <dbReference type="Pfam" id="PF08486"/>
    </source>
</evidence>
<dbReference type="EMBL" id="CP042430">
    <property type="protein sequence ID" value="QEC46641.1"/>
    <property type="molecule type" value="Genomic_DNA"/>
</dbReference>
<feature type="domain" description="Sporulation stage II protein D amidase enhancer LytB N-terminal" evidence="3">
    <location>
        <begin position="168"/>
        <end position="255"/>
    </location>
</feature>
<dbReference type="InterPro" id="IPR013693">
    <property type="entry name" value="SpoIID/LytB_N"/>
</dbReference>
<dbReference type="Pfam" id="PF08486">
    <property type="entry name" value="SpoIID"/>
    <property type="match status" value="1"/>
</dbReference>
<keyword evidence="2" id="KW-0732">Signal</keyword>
<protein>
    <submittedName>
        <fullName evidence="4">SpoIID/LytB domain-containing protein</fullName>
    </submittedName>
</protein>
<reference evidence="4 5" key="1">
    <citation type="journal article" date="2018" name="J. Microbiol.">
        <title>Baekduia soli gen. nov., sp. nov., a novel bacterium isolated from the soil of Baekdu Mountain and proposal of a novel family name, Baekduiaceae fam. nov.</title>
        <authorList>
            <person name="An D.S."/>
            <person name="Siddiqi M.Z."/>
            <person name="Kim K.H."/>
            <person name="Yu H.S."/>
            <person name="Im W.T."/>
        </authorList>
    </citation>
    <scope>NUCLEOTIDE SEQUENCE [LARGE SCALE GENOMIC DNA]</scope>
    <source>
        <strain evidence="4 5">BR7-21</strain>
    </source>
</reference>
<dbReference type="PANTHER" id="PTHR30032">
    <property type="entry name" value="N-ACETYLMURAMOYL-L-ALANINE AMIDASE-RELATED"/>
    <property type="match status" value="1"/>
</dbReference>
<dbReference type="GO" id="GO:0030435">
    <property type="term" value="P:sporulation resulting in formation of a cellular spore"/>
    <property type="evidence" value="ECO:0007669"/>
    <property type="project" value="InterPro"/>
</dbReference>
<dbReference type="InterPro" id="IPR051922">
    <property type="entry name" value="Bact_Sporulation_Assoc"/>
</dbReference>
<dbReference type="OrthoDB" id="9773852at2"/>